<gene>
    <name evidence="4" type="ORF">SFSGTM_25390</name>
</gene>
<dbReference type="InterPro" id="IPR035920">
    <property type="entry name" value="YhbY-like_sf"/>
</dbReference>
<dbReference type="PANTHER" id="PTHR40065">
    <property type="entry name" value="RNA-BINDING PROTEIN YHBY"/>
    <property type="match status" value="1"/>
</dbReference>
<keyword evidence="5" id="KW-1185">Reference proteome</keyword>
<sequence length="98" mass="10919">MISINALQRRYLRAQAHALHPVVMIGDAGLSEAVMREIDINLKSHELIKIRVLGDDRDARATMLTTICETLGAVNVQHIGKLLIIYRPAEKPKLALPK</sequence>
<keyword evidence="1 2" id="KW-0694">RNA-binding</keyword>
<dbReference type="InterPro" id="IPR017924">
    <property type="entry name" value="RNA-binding_YhbY"/>
</dbReference>
<dbReference type="KEGG" id="sniv:SFSGTM_25390"/>
<accession>A0A809RSH4</accession>
<dbReference type="Gene3D" id="3.30.110.60">
    <property type="entry name" value="YhbY-like"/>
    <property type="match status" value="1"/>
</dbReference>
<evidence type="ECO:0000313" key="5">
    <source>
        <dbReference type="Proteomes" id="UP000463939"/>
    </source>
</evidence>
<evidence type="ECO:0000259" key="3">
    <source>
        <dbReference type="PROSITE" id="PS51295"/>
    </source>
</evidence>
<dbReference type="PROSITE" id="PS51295">
    <property type="entry name" value="CRM"/>
    <property type="match status" value="1"/>
</dbReference>
<dbReference type="GO" id="GO:0003723">
    <property type="term" value="F:RNA binding"/>
    <property type="evidence" value="ECO:0007669"/>
    <property type="project" value="UniProtKB-UniRule"/>
</dbReference>
<dbReference type="AlphaFoldDB" id="A0A809RSH4"/>
<name>A0A809RSH4_9PROT</name>
<dbReference type="EMBL" id="AP021881">
    <property type="protein sequence ID" value="BBP01831.1"/>
    <property type="molecule type" value="Genomic_DNA"/>
</dbReference>
<dbReference type="NCBIfam" id="TIGR00253">
    <property type="entry name" value="RNA_bind_YhbY"/>
    <property type="match status" value="1"/>
</dbReference>
<dbReference type="Pfam" id="PF01985">
    <property type="entry name" value="CRS1_YhbY"/>
    <property type="match status" value="1"/>
</dbReference>
<evidence type="ECO:0000256" key="1">
    <source>
        <dbReference type="ARBA" id="ARBA00022884"/>
    </source>
</evidence>
<proteinExistence type="predicted"/>
<dbReference type="InterPro" id="IPR051925">
    <property type="entry name" value="RNA-binding_domain"/>
</dbReference>
<reference evidence="5" key="1">
    <citation type="submission" date="2019-11" db="EMBL/GenBank/DDBJ databases">
        <title>Isolation and characterization of a novel species in the genus Sulfuriferula.</title>
        <authorList>
            <person name="Mochizuki J."/>
            <person name="Kojima H."/>
            <person name="Fukui M."/>
        </authorList>
    </citation>
    <scope>NUCLEOTIDE SEQUENCE [LARGE SCALE GENOMIC DNA]</scope>
    <source>
        <strain evidence="5">SGTM</strain>
    </source>
</reference>
<feature type="domain" description="CRM" evidence="3">
    <location>
        <begin position="2"/>
        <end position="98"/>
    </location>
</feature>
<dbReference type="SMART" id="SM01103">
    <property type="entry name" value="CRS1_YhbY"/>
    <property type="match status" value="1"/>
</dbReference>
<evidence type="ECO:0000256" key="2">
    <source>
        <dbReference type="PROSITE-ProRule" id="PRU00626"/>
    </source>
</evidence>
<organism evidence="4 5">
    <name type="scientific">Sulfuriferula nivalis</name>
    <dbReference type="NCBI Taxonomy" id="2675298"/>
    <lineage>
        <taxon>Bacteria</taxon>
        <taxon>Pseudomonadati</taxon>
        <taxon>Pseudomonadota</taxon>
        <taxon>Betaproteobacteria</taxon>
        <taxon>Nitrosomonadales</taxon>
        <taxon>Sulfuricellaceae</taxon>
        <taxon>Sulfuriferula</taxon>
    </lineage>
</organism>
<dbReference type="PANTHER" id="PTHR40065:SF3">
    <property type="entry name" value="RNA-BINDING PROTEIN YHBY"/>
    <property type="match status" value="1"/>
</dbReference>
<dbReference type="SUPFAM" id="SSF75471">
    <property type="entry name" value="YhbY-like"/>
    <property type="match status" value="1"/>
</dbReference>
<dbReference type="Proteomes" id="UP000463939">
    <property type="component" value="Chromosome"/>
</dbReference>
<dbReference type="RefSeq" id="WP_162085553.1">
    <property type="nucleotide sequence ID" value="NZ_AP021881.1"/>
</dbReference>
<evidence type="ECO:0000313" key="4">
    <source>
        <dbReference type="EMBL" id="BBP01831.1"/>
    </source>
</evidence>
<protein>
    <recommendedName>
        <fullName evidence="3">CRM domain-containing protein</fullName>
    </recommendedName>
</protein>
<dbReference type="InterPro" id="IPR001890">
    <property type="entry name" value="RNA-binding_CRM"/>
</dbReference>